<reference evidence="9 10" key="1">
    <citation type="submission" date="2019-03" db="EMBL/GenBank/DDBJ databases">
        <title>Draft Genome Sequence of Desulfosporosinus fructosivorans Strain 63.6F, Isolated from Marine Sediment in the Baltic Sea.</title>
        <authorList>
            <person name="Hausmann B."/>
            <person name="Vandieken V."/>
            <person name="Pjevac P."/>
            <person name="Schreck K."/>
            <person name="Herbold C.W."/>
            <person name="Loy A."/>
        </authorList>
    </citation>
    <scope>NUCLEOTIDE SEQUENCE [LARGE SCALE GENOMIC DNA]</scope>
    <source>
        <strain evidence="9 10">63.6F</strain>
    </source>
</reference>
<gene>
    <name evidence="9" type="ORF">E4K67_17710</name>
</gene>
<dbReference type="PANTHER" id="PTHR43687:SF6">
    <property type="entry name" value="L-ASPARTATE SEMIALDEHYDE SULFURTRANSFERASE IRON-SULFUR SUBUNIT"/>
    <property type="match status" value="1"/>
</dbReference>
<evidence type="ECO:0000256" key="3">
    <source>
        <dbReference type="ARBA" id="ARBA00022723"/>
    </source>
</evidence>
<evidence type="ECO:0000313" key="9">
    <source>
        <dbReference type="EMBL" id="TGE36934.1"/>
    </source>
</evidence>
<dbReference type="InterPro" id="IPR050572">
    <property type="entry name" value="Fe-S_Ferredoxin"/>
</dbReference>
<dbReference type="PANTHER" id="PTHR43687">
    <property type="entry name" value="ADENYLYLSULFATE REDUCTASE, BETA SUBUNIT"/>
    <property type="match status" value="1"/>
</dbReference>
<dbReference type="InterPro" id="IPR017900">
    <property type="entry name" value="4Fe4S_Fe_S_CS"/>
</dbReference>
<dbReference type="Proteomes" id="UP000298460">
    <property type="component" value="Unassembled WGS sequence"/>
</dbReference>
<dbReference type="InterPro" id="IPR017896">
    <property type="entry name" value="4Fe4S_Fe-S-bd"/>
</dbReference>
<evidence type="ECO:0000259" key="8">
    <source>
        <dbReference type="PROSITE" id="PS51379"/>
    </source>
</evidence>
<evidence type="ECO:0000256" key="2">
    <source>
        <dbReference type="ARBA" id="ARBA00022485"/>
    </source>
</evidence>
<dbReference type="Pfam" id="PF12838">
    <property type="entry name" value="Fer4_7"/>
    <property type="match status" value="1"/>
</dbReference>
<dbReference type="Gene3D" id="3.30.70.20">
    <property type="match status" value="2"/>
</dbReference>
<feature type="domain" description="4Fe-4S ferredoxin-type" evidence="8">
    <location>
        <begin position="33"/>
        <end position="62"/>
    </location>
</feature>
<dbReference type="SUPFAM" id="SSF54862">
    <property type="entry name" value="4Fe-4S ferredoxins"/>
    <property type="match status" value="1"/>
</dbReference>
<dbReference type="PROSITE" id="PS51379">
    <property type="entry name" value="4FE4S_FER_2"/>
    <property type="match status" value="2"/>
</dbReference>
<evidence type="ECO:0000256" key="6">
    <source>
        <dbReference type="ARBA" id="ARBA00023004"/>
    </source>
</evidence>
<comment type="caution">
    <text evidence="9">The sequence shown here is derived from an EMBL/GenBank/DDBJ whole genome shotgun (WGS) entry which is preliminary data.</text>
</comment>
<evidence type="ECO:0000256" key="5">
    <source>
        <dbReference type="ARBA" id="ARBA00022982"/>
    </source>
</evidence>
<evidence type="ECO:0000256" key="1">
    <source>
        <dbReference type="ARBA" id="ARBA00022448"/>
    </source>
</evidence>
<keyword evidence="10" id="KW-1185">Reference proteome</keyword>
<name>A0A4Z0R2V3_9FIRM</name>
<evidence type="ECO:0000256" key="7">
    <source>
        <dbReference type="ARBA" id="ARBA00023014"/>
    </source>
</evidence>
<protein>
    <submittedName>
        <fullName evidence="9">4Fe-4S dicluster domain-containing protein</fullName>
    </submittedName>
</protein>
<feature type="domain" description="4Fe-4S ferredoxin-type" evidence="8">
    <location>
        <begin position="2"/>
        <end position="31"/>
    </location>
</feature>
<organism evidence="9 10">
    <name type="scientific">Desulfosporosinus fructosivorans</name>
    <dbReference type="NCBI Taxonomy" id="2018669"/>
    <lineage>
        <taxon>Bacteria</taxon>
        <taxon>Bacillati</taxon>
        <taxon>Bacillota</taxon>
        <taxon>Clostridia</taxon>
        <taxon>Eubacteriales</taxon>
        <taxon>Desulfitobacteriaceae</taxon>
        <taxon>Desulfosporosinus</taxon>
    </lineage>
</organism>
<keyword evidence="5" id="KW-0249">Electron transport</keyword>
<evidence type="ECO:0000313" key="10">
    <source>
        <dbReference type="Proteomes" id="UP000298460"/>
    </source>
</evidence>
<keyword evidence="4" id="KW-0677">Repeat</keyword>
<dbReference type="RefSeq" id="WP_135549067.1">
    <property type="nucleotide sequence ID" value="NZ_SPQQ01000006.1"/>
</dbReference>
<evidence type="ECO:0000256" key="4">
    <source>
        <dbReference type="ARBA" id="ARBA00022737"/>
    </source>
</evidence>
<keyword evidence="3" id="KW-0479">Metal-binding</keyword>
<dbReference type="GO" id="GO:0051539">
    <property type="term" value="F:4 iron, 4 sulfur cluster binding"/>
    <property type="evidence" value="ECO:0007669"/>
    <property type="project" value="UniProtKB-KW"/>
</dbReference>
<dbReference type="PROSITE" id="PS00198">
    <property type="entry name" value="4FE4S_FER_1"/>
    <property type="match status" value="2"/>
</dbReference>
<dbReference type="EMBL" id="SPQQ01000006">
    <property type="protein sequence ID" value="TGE36934.1"/>
    <property type="molecule type" value="Genomic_DNA"/>
</dbReference>
<keyword evidence="7" id="KW-0411">Iron-sulfur</keyword>
<keyword evidence="6" id="KW-0408">Iron</keyword>
<dbReference type="AlphaFoldDB" id="A0A4Z0R2V3"/>
<keyword evidence="1" id="KW-0813">Transport</keyword>
<keyword evidence="2" id="KW-0004">4Fe-4S</keyword>
<sequence>MFIVTIDEDQCSGCNGCTESCPAHLLSFVEDKAQVTGDESECMGCESCTSVCPTGAISIAEM</sequence>
<dbReference type="OrthoDB" id="9807879at2"/>
<accession>A0A4Z0R2V3</accession>
<proteinExistence type="predicted"/>
<dbReference type="GO" id="GO:0046872">
    <property type="term" value="F:metal ion binding"/>
    <property type="evidence" value="ECO:0007669"/>
    <property type="project" value="UniProtKB-KW"/>
</dbReference>